<protein>
    <submittedName>
        <fullName evidence="3">Lytic murein transglycosylase</fullName>
    </submittedName>
</protein>
<evidence type="ECO:0000256" key="1">
    <source>
        <dbReference type="ARBA" id="ARBA00007734"/>
    </source>
</evidence>
<keyword evidence="4" id="KW-1185">Reference proteome</keyword>
<organism evidence="3 4">
    <name type="scientific">Nitrospira tepida</name>
    <dbReference type="NCBI Taxonomy" id="2973512"/>
    <lineage>
        <taxon>Bacteria</taxon>
        <taxon>Pseudomonadati</taxon>
        <taxon>Nitrospirota</taxon>
        <taxon>Nitrospiria</taxon>
        <taxon>Nitrospirales</taxon>
        <taxon>Nitrospiraceae</taxon>
        <taxon>Nitrospira</taxon>
    </lineage>
</organism>
<dbReference type="GO" id="GO:0000270">
    <property type="term" value="P:peptidoglycan metabolic process"/>
    <property type="evidence" value="ECO:0007669"/>
    <property type="project" value="InterPro"/>
</dbReference>
<dbReference type="Gene3D" id="1.10.530.10">
    <property type="match status" value="1"/>
</dbReference>
<feature type="domain" description="Transglycosylase SLT" evidence="2">
    <location>
        <begin position="82"/>
        <end position="175"/>
    </location>
</feature>
<dbReference type="PANTHER" id="PTHR37423:SF2">
    <property type="entry name" value="MEMBRANE-BOUND LYTIC MUREIN TRANSGLYCOSYLASE C"/>
    <property type="match status" value="1"/>
</dbReference>
<comment type="similarity">
    <text evidence="1">Belongs to the transglycosylase Slt family.</text>
</comment>
<dbReference type="EMBL" id="OX365700">
    <property type="protein sequence ID" value="CAI4033451.1"/>
    <property type="molecule type" value="Genomic_DNA"/>
</dbReference>
<dbReference type="InterPro" id="IPR000189">
    <property type="entry name" value="Transglyc_AS"/>
</dbReference>
<gene>
    <name evidence="3" type="ORF">DNFV4_03887</name>
</gene>
<dbReference type="Pfam" id="PF01464">
    <property type="entry name" value="SLT"/>
    <property type="match status" value="1"/>
</dbReference>
<dbReference type="CDD" id="cd00254">
    <property type="entry name" value="LT-like"/>
    <property type="match status" value="1"/>
</dbReference>
<dbReference type="PANTHER" id="PTHR37423">
    <property type="entry name" value="SOLUBLE LYTIC MUREIN TRANSGLYCOSYLASE-RELATED"/>
    <property type="match status" value="1"/>
</dbReference>
<dbReference type="RefSeq" id="WP_289270666.1">
    <property type="nucleotide sequence ID" value="NZ_OX365700.1"/>
</dbReference>
<evidence type="ECO:0000259" key="2">
    <source>
        <dbReference type="Pfam" id="PF01464"/>
    </source>
</evidence>
<dbReference type="Proteomes" id="UP001179121">
    <property type="component" value="Chromosome"/>
</dbReference>
<evidence type="ECO:0000313" key="4">
    <source>
        <dbReference type="Proteomes" id="UP001179121"/>
    </source>
</evidence>
<reference evidence="3" key="1">
    <citation type="submission" date="2022-10" db="EMBL/GenBank/DDBJ databases">
        <authorList>
            <person name="Koch H."/>
        </authorList>
    </citation>
    <scope>NUCLEOTIDE SEQUENCE</scope>
    <source>
        <strain evidence="3">DNF</strain>
    </source>
</reference>
<dbReference type="GO" id="GO:0008933">
    <property type="term" value="F:peptidoglycan lytic transglycosylase activity"/>
    <property type="evidence" value="ECO:0007669"/>
    <property type="project" value="InterPro"/>
</dbReference>
<dbReference type="InterPro" id="IPR023346">
    <property type="entry name" value="Lysozyme-like_dom_sf"/>
</dbReference>
<dbReference type="InterPro" id="IPR008258">
    <property type="entry name" value="Transglycosylase_SLT_dom_1"/>
</dbReference>
<sequence length="206" mass="23086">MARPDSQPILFALVCALGTFLSPFANPVSSEVYQYIDRHGVISLTNVPTDARYKRIDLTASSVAHAPIPEKKLDHAITRSARLHRLHPALVRAIIKAESDFDPRAVSQAGALGLMQLMPETAIQHHVRDAFDPEDNIAGGTKHLRYLLDRFHGNLPLALAAYNAGEHTVDRYQSLPPIDETRRYVQKVLRYYRRFLLAPSPLHPTP</sequence>
<dbReference type="KEGG" id="nti:DNFV4_03887"/>
<dbReference type="PROSITE" id="PS00922">
    <property type="entry name" value="TRANSGLYCOSYLASE"/>
    <property type="match status" value="1"/>
</dbReference>
<name>A0AA86T861_9BACT</name>
<accession>A0AA86T861</accession>
<evidence type="ECO:0000313" key="3">
    <source>
        <dbReference type="EMBL" id="CAI4033451.1"/>
    </source>
</evidence>
<dbReference type="SUPFAM" id="SSF53955">
    <property type="entry name" value="Lysozyme-like"/>
    <property type="match status" value="1"/>
</dbReference>
<dbReference type="AlphaFoldDB" id="A0AA86T861"/>
<dbReference type="GO" id="GO:0016020">
    <property type="term" value="C:membrane"/>
    <property type="evidence" value="ECO:0007669"/>
    <property type="project" value="InterPro"/>
</dbReference>
<proteinExistence type="inferred from homology"/>